<dbReference type="SUPFAM" id="SSF64005">
    <property type="entry name" value="Undecaprenyl diphosphate synthase"/>
    <property type="match status" value="2"/>
</dbReference>
<feature type="compositionally biased region" description="Polar residues" evidence="4">
    <location>
        <begin position="198"/>
        <end position="215"/>
    </location>
</feature>
<comment type="similarity">
    <text evidence="1 3">Belongs to the UPP synthase family.</text>
</comment>
<evidence type="ECO:0000256" key="3">
    <source>
        <dbReference type="RuleBase" id="RU363018"/>
    </source>
</evidence>
<dbReference type="AlphaFoldDB" id="A0A0F7UQ41"/>
<dbReference type="InterPro" id="IPR001441">
    <property type="entry name" value="UPP_synth-like"/>
</dbReference>
<protein>
    <recommendedName>
        <fullName evidence="3">Alkyl transferase</fullName>
        <ecNumber evidence="3">2.5.1.-</ecNumber>
    </recommendedName>
</protein>
<dbReference type="CDD" id="cd00475">
    <property type="entry name" value="Cis_IPPS"/>
    <property type="match status" value="1"/>
</dbReference>
<dbReference type="PANTHER" id="PTHR10291">
    <property type="entry name" value="DEHYDRODOLICHYL DIPHOSPHATE SYNTHASE FAMILY MEMBER"/>
    <property type="match status" value="1"/>
</dbReference>
<dbReference type="InterPro" id="IPR036424">
    <property type="entry name" value="UPP_synth-like_sf"/>
</dbReference>
<evidence type="ECO:0000256" key="2">
    <source>
        <dbReference type="ARBA" id="ARBA00022679"/>
    </source>
</evidence>
<evidence type="ECO:0000256" key="4">
    <source>
        <dbReference type="SAM" id="MobiDB-lite"/>
    </source>
</evidence>
<evidence type="ECO:0000313" key="5">
    <source>
        <dbReference type="EMBL" id="CEL70232.1"/>
    </source>
</evidence>
<reference evidence="5" key="1">
    <citation type="journal article" date="2015" name="PLoS ONE">
        <title>Comprehensive Evaluation of Toxoplasma gondii VEG and Neospora caninum LIV Genomes with Tachyzoite Stage Transcriptome and Proteome Defines Novel Transcript Features.</title>
        <authorList>
            <person name="Ramaprasad A."/>
            <person name="Mourier T."/>
            <person name="Naeem R."/>
            <person name="Malas T.B."/>
            <person name="Moussa E."/>
            <person name="Panigrahi A."/>
            <person name="Vermont S.J."/>
            <person name="Otto T.D."/>
            <person name="Wastling J."/>
            <person name="Pain A."/>
        </authorList>
    </citation>
    <scope>NUCLEOTIDE SEQUENCE</scope>
    <source>
        <strain evidence="5">Liverpool</strain>
    </source>
</reference>
<organism evidence="5">
    <name type="scientific">Neospora caninum (strain Liverpool)</name>
    <dbReference type="NCBI Taxonomy" id="572307"/>
    <lineage>
        <taxon>Eukaryota</taxon>
        <taxon>Sar</taxon>
        <taxon>Alveolata</taxon>
        <taxon>Apicomplexa</taxon>
        <taxon>Conoidasida</taxon>
        <taxon>Coccidia</taxon>
        <taxon>Eucoccidiorida</taxon>
        <taxon>Eimeriorina</taxon>
        <taxon>Sarcocystidae</taxon>
        <taxon>Neospora</taxon>
    </lineage>
</organism>
<accession>A0A0F7UQ41</accession>
<dbReference type="GO" id="GO:0045547">
    <property type="term" value="F:ditrans,polycis-polyprenyl diphosphate synthase [(2E,6E)-farnesyl diphosphate specific] activity"/>
    <property type="evidence" value="ECO:0007669"/>
    <property type="project" value="TreeGrafter"/>
</dbReference>
<dbReference type="Pfam" id="PF01255">
    <property type="entry name" value="Prenyltransf"/>
    <property type="match status" value="2"/>
</dbReference>
<feature type="region of interest" description="Disordered" evidence="4">
    <location>
        <begin position="192"/>
        <end position="222"/>
    </location>
</feature>
<dbReference type="Gene3D" id="3.40.1180.10">
    <property type="entry name" value="Decaprenyl diphosphate synthase-like"/>
    <property type="match status" value="1"/>
</dbReference>
<dbReference type="EC" id="2.5.1.-" evidence="3"/>
<name>A0A0F7UQ41_NEOCL</name>
<dbReference type="GO" id="GO:0005783">
    <property type="term" value="C:endoplasmic reticulum"/>
    <property type="evidence" value="ECO:0007669"/>
    <property type="project" value="TreeGrafter"/>
</dbReference>
<proteinExistence type="inferred from homology"/>
<dbReference type="InterPro" id="IPR018520">
    <property type="entry name" value="UPP_synth-like_CS"/>
</dbReference>
<dbReference type="PROSITE" id="PS01066">
    <property type="entry name" value="UPP_SYNTHASE"/>
    <property type="match status" value="1"/>
</dbReference>
<dbReference type="EMBL" id="LN714486">
    <property type="protein sequence ID" value="CEL70232.1"/>
    <property type="molecule type" value="Genomic_DNA"/>
</dbReference>
<dbReference type="PANTHER" id="PTHR10291:SF43">
    <property type="entry name" value="DEHYDRODOLICHYL DIPHOSPHATE SYNTHASE COMPLEX SUBUNIT DHDDS"/>
    <property type="match status" value="1"/>
</dbReference>
<gene>
    <name evidence="5" type="ORF">BN1204_059180</name>
</gene>
<keyword evidence="2 3" id="KW-0808">Transferase</keyword>
<dbReference type="GO" id="GO:0016094">
    <property type="term" value="P:polyprenol biosynthetic process"/>
    <property type="evidence" value="ECO:0007669"/>
    <property type="project" value="TreeGrafter"/>
</dbReference>
<sequence>MDVTIPWWQRWLLRTAKRASGPHIPRHVAFIMDGNRRFARRNKGSSVLEGHRAGARTLSLMCESCLELGIQFVTVYAFALGNFHRDPAEVTGLLNLAEEKFADKGWIDGFFKRLGIRLRFLGDFSYLPDRLRTALATAVQETSEACADPNGLGCRLLVTVCVAYGSRREIARALAGEVSLLQDAPLNHRRQLPAATWPSDSASSGIERQQTTDTDGSGAASVDTCTSLNDSDGIGQHGSLPDSLPCIPCCDAVLEAHLSPSGACTTWHSTRKRGHQLWTALQIENVPPPDLLLRTSGERRLSDFLLYETSETTAFHFLNILWPDLSSLHLLATVIHFQLQNLVKHYCSWVRRCWFF</sequence>
<evidence type="ECO:0000256" key="1">
    <source>
        <dbReference type="ARBA" id="ARBA00005432"/>
    </source>
</evidence>
<dbReference type="NCBIfam" id="TIGR00055">
    <property type="entry name" value="uppS"/>
    <property type="match status" value="1"/>
</dbReference>